<dbReference type="GO" id="GO:0005615">
    <property type="term" value="C:extracellular space"/>
    <property type="evidence" value="ECO:0007669"/>
    <property type="project" value="InterPro"/>
</dbReference>
<dbReference type="InterPro" id="IPR023795">
    <property type="entry name" value="Serpin_CS"/>
</dbReference>
<gene>
    <name evidence="7" type="ORF">ONB1V03_LOCUS3979</name>
</gene>
<keyword evidence="4" id="KW-0325">Glycoprotein</keyword>
<dbReference type="Pfam" id="PF00079">
    <property type="entry name" value="Serpin"/>
    <property type="match status" value="4"/>
</dbReference>
<name>A0A7R9LK27_9ACAR</name>
<dbReference type="EMBL" id="CAJPVJ010001270">
    <property type="protein sequence ID" value="CAG2164425.1"/>
    <property type="molecule type" value="Genomic_DNA"/>
</dbReference>
<evidence type="ECO:0000256" key="4">
    <source>
        <dbReference type="ARBA" id="ARBA00023180"/>
    </source>
</evidence>
<dbReference type="PROSITE" id="PS00284">
    <property type="entry name" value="SERPIN"/>
    <property type="match status" value="1"/>
</dbReference>
<dbReference type="InterPro" id="IPR042178">
    <property type="entry name" value="Serpin_sf_1"/>
</dbReference>
<evidence type="ECO:0000259" key="6">
    <source>
        <dbReference type="SMART" id="SM00093"/>
    </source>
</evidence>
<keyword evidence="8" id="KW-1185">Reference proteome</keyword>
<dbReference type="AlphaFoldDB" id="A0A7R9LK27"/>
<proteinExistence type="inferred from homology"/>
<dbReference type="Gene3D" id="2.30.39.10">
    <property type="entry name" value="Alpha-1-antitrypsin, domain 1"/>
    <property type="match status" value="1"/>
</dbReference>
<keyword evidence="3" id="KW-0722">Serine protease inhibitor</keyword>
<dbReference type="PANTHER" id="PTHR11461:SF211">
    <property type="entry name" value="GH10112P-RELATED"/>
    <property type="match status" value="1"/>
</dbReference>
<dbReference type="InterPro" id="IPR042185">
    <property type="entry name" value="Serpin_sf_2"/>
</dbReference>
<dbReference type="OrthoDB" id="6416968at2759"/>
<comment type="similarity">
    <text evidence="1 5">Belongs to the serpin family.</text>
</comment>
<dbReference type="GO" id="GO:0004867">
    <property type="term" value="F:serine-type endopeptidase inhibitor activity"/>
    <property type="evidence" value="ECO:0007669"/>
    <property type="project" value="UniProtKB-KW"/>
</dbReference>
<dbReference type="InterPro" id="IPR023796">
    <property type="entry name" value="Serpin_dom"/>
</dbReference>
<sequence length="427" mass="49498">MKEINPKPIALTPKADFSRINREVPQKVTEVIHKTFIAIDEKGTEAAAVTAIKIVPLSAQIHPDPIIFRADHPFLYFIRDKTNGILMNGANNETLKDLKRFLRKDLPLLDTFANTVRQYYRADIQTADFVNNNKEEIEKVNEWVRNQTNHKIEKIFETIENDTSLIIINAIYFKGNWLDSFYKSLTQKLDFYNNGQNGVKVDTMTSRDYLNYLDSNELNAQILELQYTGREISFIVVLPKRRDGLNELKSKINSQNFDKFWLFSYDLMKEINPKPIALTPKADFSQINGNRYQKVAEVIHKTFIAIDEKGTEAAAVTAIKVVVKSAQIYPDPIIFRADHPFIYFIRDQTNVINSNDLPLLDTFANTVRQYYRADIQTADFVNNNREETEKVNEWVRNQTNHKIEKIFDTIKNDTSLIIINAIYFKGL</sequence>
<protein>
    <recommendedName>
        <fullName evidence="6">Serpin domain-containing protein</fullName>
    </recommendedName>
</protein>
<dbReference type="InterPro" id="IPR036186">
    <property type="entry name" value="Serpin_sf"/>
</dbReference>
<evidence type="ECO:0000313" key="7">
    <source>
        <dbReference type="EMBL" id="CAD7643139.1"/>
    </source>
</evidence>
<dbReference type="EMBL" id="OC916095">
    <property type="protein sequence ID" value="CAD7643139.1"/>
    <property type="molecule type" value="Genomic_DNA"/>
</dbReference>
<evidence type="ECO:0000256" key="3">
    <source>
        <dbReference type="ARBA" id="ARBA00022900"/>
    </source>
</evidence>
<evidence type="ECO:0000313" key="8">
    <source>
        <dbReference type="Proteomes" id="UP000728032"/>
    </source>
</evidence>
<feature type="domain" description="Serpin" evidence="6">
    <location>
        <begin position="72"/>
        <end position="354"/>
    </location>
</feature>
<reference evidence="7" key="1">
    <citation type="submission" date="2020-11" db="EMBL/GenBank/DDBJ databases">
        <authorList>
            <person name="Tran Van P."/>
        </authorList>
    </citation>
    <scope>NUCLEOTIDE SEQUENCE</scope>
</reference>
<dbReference type="InterPro" id="IPR000215">
    <property type="entry name" value="Serpin_fam"/>
</dbReference>
<organism evidence="7">
    <name type="scientific">Oppiella nova</name>
    <dbReference type="NCBI Taxonomy" id="334625"/>
    <lineage>
        <taxon>Eukaryota</taxon>
        <taxon>Metazoa</taxon>
        <taxon>Ecdysozoa</taxon>
        <taxon>Arthropoda</taxon>
        <taxon>Chelicerata</taxon>
        <taxon>Arachnida</taxon>
        <taxon>Acari</taxon>
        <taxon>Acariformes</taxon>
        <taxon>Sarcoptiformes</taxon>
        <taxon>Oribatida</taxon>
        <taxon>Brachypylina</taxon>
        <taxon>Oppioidea</taxon>
        <taxon>Oppiidae</taxon>
        <taxon>Oppiella</taxon>
    </lineage>
</organism>
<keyword evidence="2" id="KW-0646">Protease inhibitor</keyword>
<dbReference type="SMART" id="SM00093">
    <property type="entry name" value="SERPIN"/>
    <property type="match status" value="1"/>
</dbReference>
<accession>A0A7R9LK27</accession>
<dbReference type="PANTHER" id="PTHR11461">
    <property type="entry name" value="SERINE PROTEASE INHIBITOR, SERPIN"/>
    <property type="match status" value="1"/>
</dbReference>
<evidence type="ECO:0000256" key="2">
    <source>
        <dbReference type="ARBA" id="ARBA00022690"/>
    </source>
</evidence>
<dbReference type="SUPFAM" id="SSF56574">
    <property type="entry name" value="Serpins"/>
    <property type="match status" value="3"/>
</dbReference>
<dbReference type="Proteomes" id="UP000728032">
    <property type="component" value="Unassembled WGS sequence"/>
</dbReference>
<dbReference type="Gene3D" id="3.30.497.10">
    <property type="entry name" value="Antithrombin, subunit I, domain 2"/>
    <property type="match status" value="3"/>
</dbReference>
<evidence type="ECO:0000256" key="5">
    <source>
        <dbReference type="RuleBase" id="RU000411"/>
    </source>
</evidence>
<evidence type="ECO:0000256" key="1">
    <source>
        <dbReference type="ARBA" id="ARBA00009500"/>
    </source>
</evidence>